<evidence type="ECO:0008006" key="4">
    <source>
        <dbReference type="Google" id="ProtNLM"/>
    </source>
</evidence>
<dbReference type="AlphaFoldDB" id="A0A3B4B999"/>
<evidence type="ECO:0000256" key="1">
    <source>
        <dbReference type="SAM" id="Phobius"/>
    </source>
</evidence>
<evidence type="ECO:0000313" key="3">
    <source>
        <dbReference type="Proteomes" id="UP000261520"/>
    </source>
</evidence>
<feature type="transmembrane region" description="Helical" evidence="1">
    <location>
        <begin position="52"/>
        <end position="71"/>
    </location>
</feature>
<name>A0A3B4B999_9GOBI</name>
<keyword evidence="1" id="KW-0812">Transmembrane</keyword>
<keyword evidence="1" id="KW-0472">Membrane</keyword>
<keyword evidence="1" id="KW-1133">Transmembrane helix</keyword>
<proteinExistence type="predicted"/>
<dbReference type="PANTHER" id="PTHR16007:SF21">
    <property type="entry name" value="TRANSMEMBRANE PROTEIN 45A"/>
    <property type="match status" value="1"/>
</dbReference>
<keyword evidence="3" id="KW-1185">Reference proteome</keyword>
<dbReference type="InterPro" id="IPR042127">
    <property type="entry name" value="TMEM45"/>
</dbReference>
<protein>
    <recommendedName>
        <fullName evidence="4">Transmembrane protein 45B</fullName>
    </recommendedName>
</protein>
<evidence type="ECO:0000313" key="2">
    <source>
        <dbReference type="Ensembl" id="ENSPMGP00000026078.1"/>
    </source>
</evidence>
<feature type="transmembrane region" description="Helical" evidence="1">
    <location>
        <begin position="116"/>
        <end position="140"/>
    </location>
</feature>
<reference evidence="2" key="2">
    <citation type="submission" date="2025-09" db="UniProtKB">
        <authorList>
            <consortium name="Ensembl"/>
        </authorList>
    </citation>
    <scope>IDENTIFICATION</scope>
</reference>
<organism evidence="2 3">
    <name type="scientific">Periophthalmus magnuspinnatus</name>
    <dbReference type="NCBI Taxonomy" id="409849"/>
    <lineage>
        <taxon>Eukaryota</taxon>
        <taxon>Metazoa</taxon>
        <taxon>Chordata</taxon>
        <taxon>Craniata</taxon>
        <taxon>Vertebrata</taxon>
        <taxon>Euteleostomi</taxon>
        <taxon>Actinopterygii</taxon>
        <taxon>Neopterygii</taxon>
        <taxon>Teleostei</taxon>
        <taxon>Neoteleostei</taxon>
        <taxon>Acanthomorphata</taxon>
        <taxon>Gobiaria</taxon>
        <taxon>Gobiiformes</taxon>
        <taxon>Gobioidei</taxon>
        <taxon>Gobiidae</taxon>
        <taxon>Oxudercinae</taxon>
        <taxon>Periophthalmus</taxon>
    </lineage>
</organism>
<dbReference type="PANTHER" id="PTHR16007">
    <property type="entry name" value="EPIDIDYMAL MEMBRANE PROTEIN E9-RELATED"/>
    <property type="match status" value="1"/>
</dbReference>
<feature type="transmembrane region" description="Helical" evidence="1">
    <location>
        <begin position="83"/>
        <end position="104"/>
    </location>
</feature>
<accession>A0A3B4B999</accession>
<sequence length="146" mass="16671">MGSFAGHVLPGGMLLFLGLWWGIKFSMFQLTQKNKNRKWQLISRSNQRRLEIFEGFILIVFASVGKCYSFFAHIYSHKFDMMNLQHCTIFMFFELAGAMTLLVHTTEAVPLALDRLVLGLAFLNKGMFVGSNFCSLGLFLQCCHVM</sequence>
<dbReference type="Proteomes" id="UP000261520">
    <property type="component" value="Unplaced"/>
</dbReference>
<feature type="transmembrane region" description="Helical" evidence="1">
    <location>
        <begin position="12"/>
        <end position="31"/>
    </location>
</feature>
<reference evidence="2" key="1">
    <citation type="submission" date="2025-08" db="UniProtKB">
        <authorList>
            <consortium name="Ensembl"/>
        </authorList>
    </citation>
    <scope>IDENTIFICATION</scope>
</reference>
<dbReference type="Ensembl" id="ENSPMGT00000027773.1">
    <property type="protein sequence ID" value="ENSPMGP00000026078.1"/>
    <property type="gene ID" value="ENSPMGG00000021033.1"/>
</dbReference>